<dbReference type="InterPro" id="IPR050590">
    <property type="entry name" value="Exosome_comp_Rrp42_subfam"/>
</dbReference>
<dbReference type="GeneID" id="5562131"/>
<dbReference type="GO" id="GO:0035925">
    <property type="term" value="F:mRNA 3'-UTR AU-rich region binding"/>
    <property type="evidence" value="ECO:0007669"/>
    <property type="project" value="TreeGrafter"/>
</dbReference>
<dbReference type="STRING" id="453591.Igni_0209"/>
<proteinExistence type="inferred from homology"/>
<dbReference type="OrthoDB" id="30932at2157"/>
<comment type="similarity">
    <text evidence="4">Belongs to the RNase PH family. Rrp42 subfamily.</text>
</comment>
<evidence type="ECO:0000256" key="2">
    <source>
        <dbReference type="ARBA" id="ARBA00022490"/>
    </source>
</evidence>
<organism evidence="7 8">
    <name type="scientific">Ignicoccus hospitalis (strain KIN4/I / DSM 18386 / JCM 14125)</name>
    <dbReference type="NCBI Taxonomy" id="453591"/>
    <lineage>
        <taxon>Archaea</taxon>
        <taxon>Thermoproteota</taxon>
        <taxon>Thermoprotei</taxon>
        <taxon>Desulfurococcales</taxon>
        <taxon>Desulfurococcaceae</taxon>
        <taxon>Ignicoccus</taxon>
    </lineage>
</organism>
<name>A8A8Z1_IGNH4</name>
<dbReference type="InterPro" id="IPR020869">
    <property type="entry name" value="Rrp42_archaea"/>
</dbReference>
<comment type="subunit">
    <text evidence="4">Component of the archaeal exosome complex. Forms a hexameric ring-like arrangement composed of 3 Rrp41-Rrp42 heterodimers. The hexameric ring associates with a trimer of Rrp4 and/or Csl4 subunits.</text>
</comment>
<dbReference type="InterPro" id="IPR015847">
    <property type="entry name" value="ExoRNase_PH_dom2"/>
</dbReference>
<dbReference type="PhylomeDB" id="A8A8Z1"/>
<dbReference type="RefSeq" id="WP_011998245.1">
    <property type="nucleotide sequence ID" value="NC_009776.1"/>
</dbReference>
<dbReference type="PANTHER" id="PTHR11097:SF8">
    <property type="entry name" value="EXOSOME COMPLEX COMPONENT RRP42"/>
    <property type="match status" value="1"/>
</dbReference>
<keyword evidence="2 4" id="KW-0963">Cytoplasm</keyword>
<dbReference type="AlphaFoldDB" id="A8A8Z1"/>
<protein>
    <recommendedName>
        <fullName evidence="4">Exosome complex component Rrp42</fullName>
    </recommendedName>
</protein>
<evidence type="ECO:0000259" key="6">
    <source>
        <dbReference type="Pfam" id="PF03725"/>
    </source>
</evidence>
<dbReference type="PANTHER" id="PTHR11097">
    <property type="entry name" value="EXOSOME COMPLEX EXONUCLEASE RIBOSOMAL RNA PROCESSING PROTEIN"/>
    <property type="match status" value="1"/>
</dbReference>
<dbReference type="HOGENOM" id="CLU_038194_0_0_2"/>
<dbReference type="GO" id="GO:0016075">
    <property type="term" value="P:rRNA catabolic process"/>
    <property type="evidence" value="ECO:0007669"/>
    <property type="project" value="TreeGrafter"/>
</dbReference>
<dbReference type="GO" id="GO:0000177">
    <property type="term" value="C:cytoplasmic exosome (RNase complex)"/>
    <property type="evidence" value="ECO:0007669"/>
    <property type="project" value="TreeGrafter"/>
</dbReference>
<dbReference type="HAMAP" id="MF_00622">
    <property type="entry name" value="Exosome_Rrp42"/>
    <property type="match status" value="1"/>
</dbReference>
<comment type="subcellular location">
    <subcellularLocation>
        <location evidence="1 4">Cytoplasm</location>
    </subcellularLocation>
</comment>
<dbReference type="Gene3D" id="3.30.230.70">
    <property type="entry name" value="GHMP Kinase, N-terminal domain"/>
    <property type="match status" value="1"/>
</dbReference>
<dbReference type="Pfam" id="PF03725">
    <property type="entry name" value="RNase_PH_C"/>
    <property type="match status" value="1"/>
</dbReference>
<dbReference type="InterPro" id="IPR036345">
    <property type="entry name" value="ExoRNase_PH_dom2_sf"/>
</dbReference>
<dbReference type="SUPFAM" id="SSF54211">
    <property type="entry name" value="Ribosomal protein S5 domain 2-like"/>
    <property type="match status" value="1"/>
</dbReference>
<evidence type="ECO:0000256" key="4">
    <source>
        <dbReference type="HAMAP-Rule" id="MF_00622"/>
    </source>
</evidence>
<evidence type="ECO:0000256" key="3">
    <source>
        <dbReference type="ARBA" id="ARBA00022835"/>
    </source>
</evidence>
<dbReference type="InterPro" id="IPR027408">
    <property type="entry name" value="PNPase/RNase_PH_dom_sf"/>
</dbReference>
<dbReference type="CDD" id="cd11365">
    <property type="entry name" value="RNase_PH_archRRP42"/>
    <property type="match status" value="1"/>
</dbReference>
<dbReference type="NCBIfam" id="NF003282">
    <property type="entry name" value="PRK04282.1-1"/>
    <property type="match status" value="1"/>
</dbReference>
<keyword evidence="8" id="KW-1185">Reference proteome</keyword>
<dbReference type="FunFam" id="3.30.230.70:FF:000017">
    <property type="entry name" value="Exosome complex component Rrp42"/>
    <property type="match status" value="1"/>
</dbReference>
<evidence type="ECO:0000259" key="5">
    <source>
        <dbReference type="Pfam" id="PF01138"/>
    </source>
</evidence>
<dbReference type="Proteomes" id="UP000000262">
    <property type="component" value="Chromosome"/>
</dbReference>
<evidence type="ECO:0000313" key="8">
    <source>
        <dbReference type="Proteomes" id="UP000000262"/>
    </source>
</evidence>
<dbReference type="EMBL" id="CP000816">
    <property type="protein sequence ID" value="ABU81393.1"/>
    <property type="molecule type" value="Genomic_DNA"/>
</dbReference>
<dbReference type="eggNOG" id="arCOG01574">
    <property type="taxonomic scope" value="Archaea"/>
</dbReference>
<evidence type="ECO:0000313" key="7">
    <source>
        <dbReference type="EMBL" id="ABU81393.1"/>
    </source>
</evidence>
<accession>A8A8Z1</accession>
<keyword evidence="3 4" id="KW-0271">Exosome</keyword>
<sequence>MSITPFNVPIVPKLKRDTILSLAKRGTRIDKRRLDQYRPIKITLGVGGKAHGSALVEIGNTKVLAGVKVEVGKPFKDVPDAGVLNVNAELLPLASSEFEPGPPDENAIELARVIDRALREPGVIDLKELVLIPGEKVLVVWLDVYVLDHDGNLFDASMLASMAALLDTRYPEYVVREDGSVEVDEANKRPLPIANKVVSVTLNVLENLFMVDPTLEEEVVADGKIVFAFDERGRLVGLQKSGPAWLDLDKSTTAFNLAYSKYKELLEVLEKSLAER</sequence>
<dbReference type="InterPro" id="IPR001247">
    <property type="entry name" value="ExoRNase_PH_dom1"/>
</dbReference>
<dbReference type="InterPro" id="IPR020568">
    <property type="entry name" value="Ribosomal_Su5_D2-typ_SF"/>
</dbReference>
<dbReference type="KEGG" id="iho:Igni_0209"/>
<feature type="domain" description="Exoribonuclease phosphorolytic" evidence="5">
    <location>
        <begin position="36"/>
        <end position="171"/>
    </location>
</feature>
<gene>
    <name evidence="4" type="primary">rrp42</name>
    <name evidence="7" type="ordered locus">Igni_0209</name>
</gene>
<dbReference type="SUPFAM" id="SSF55666">
    <property type="entry name" value="Ribonuclease PH domain 2-like"/>
    <property type="match status" value="1"/>
</dbReference>
<reference evidence="7 8" key="1">
    <citation type="journal article" date="2008" name="Genome Biol.">
        <title>A genomic analysis of the archaeal system Ignicoccus hospitalis-Nanoarchaeum equitans.</title>
        <authorList>
            <person name="Podar M."/>
            <person name="Anderson I."/>
            <person name="Makarova K.S."/>
            <person name="Elkins J.G."/>
            <person name="Ivanova N."/>
            <person name="Wall M.A."/>
            <person name="Lykidis A."/>
            <person name="Mavromatis K."/>
            <person name="Sun H."/>
            <person name="Hudson M.E."/>
            <person name="Chen W."/>
            <person name="Deciu C."/>
            <person name="Hutchison D."/>
            <person name="Eads J.R."/>
            <person name="Anderson A."/>
            <person name="Fernandes F."/>
            <person name="Szeto E."/>
            <person name="Lapidus A."/>
            <person name="Kyrpides N.C."/>
            <person name="Saier M.H.Jr."/>
            <person name="Richardson P.M."/>
            <person name="Rachel R."/>
            <person name="Huber H."/>
            <person name="Eisen J.A."/>
            <person name="Koonin E.V."/>
            <person name="Keller M."/>
            <person name="Stetter K.O."/>
        </authorList>
    </citation>
    <scope>NUCLEOTIDE SEQUENCE [LARGE SCALE GENOMIC DNA]</scope>
    <source>
        <strain evidence="8">KIN4/I / DSM 18386 / JCM 14125</strain>
    </source>
</reference>
<evidence type="ECO:0000256" key="1">
    <source>
        <dbReference type="ARBA" id="ARBA00004496"/>
    </source>
</evidence>
<comment type="function">
    <text evidence="4">Non-catalytic component of the exosome, which is a complex involved in RNA degradation. Contributes to the structuring of the Rrp41 active site.</text>
</comment>
<feature type="domain" description="Exoribonuclease phosphorolytic" evidence="6">
    <location>
        <begin position="197"/>
        <end position="260"/>
    </location>
</feature>
<dbReference type="Pfam" id="PF01138">
    <property type="entry name" value="RNase_PH"/>
    <property type="match status" value="1"/>
</dbReference>